<evidence type="ECO:0000256" key="3">
    <source>
        <dbReference type="ARBA" id="ARBA00022676"/>
    </source>
</evidence>
<evidence type="ECO:0000256" key="5">
    <source>
        <dbReference type="ARBA" id="ARBA00023136"/>
    </source>
</evidence>
<organism evidence="11 12">
    <name type="scientific">Cyanobium gracile UHCC 0281</name>
    <dbReference type="NCBI Taxonomy" id="3110309"/>
    <lineage>
        <taxon>Bacteria</taxon>
        <taxon>Bacillati</taxon>
        <taxon>Cyanobacteriota</taxon>
        <taxon>Cyanophyceae</taxon>
        <taxon>Synechococcales</taxon>
        <taxon>Prochlorococcaceae</taxon>
        <taxon>Cyanobium</taxon>
    </lineage>
</organism>
<sequence>MTAPSVSIIIPTLNEAGHLGRTLNQLEILDPAADEVIVVDGGSTDATLARAHVHGCRVIRCQPVGRAVQMNRGAAEARGEILCFVHADTLVPSDLVQLVTATLADPATSCGGFISLMRGTWSTRWGVSLHNALKTHYAALLFRPHRYVLKGFRVLFGDQVMFCRRRDFERCGGFDDTLPIMEDADLCERLGRLGRIRQLNRVVESSDRRVARCGSWKATGIYLMIGLLWGLGVPAARLKRFYGEIRD</sequence>
<dbReference type="EMBL" id="JAYGHY010000020">
    <property type="protein sequence ID" value="MEA5442511.1"/>
    <property type="molecule type" value="Genomic_DNA"/>
</dbReference>
<dbReference type="PANTHER" id="PTHR43646">
    <property type="entry name" value="GLYCOSYLTRANSFERASE"/>
    <property type="match status" value="1"/>
</dbReference>
<proteinExistence type="inferred from homology"/>
<evidence type="ECO:0000256" key="1">
    <source>
        <dbReference type="ARBA" id="ARBA00004236"/>
    </source>
</evidence>
<accession>A0ABU5SVM3</accession>
<comment type="caution">
    <text evidence="11">The sequence shown here is derived from an EMBL/GenBank/DDBJ whole genome shotgun (WGS) entry which is preliminary data.</text>
</comment>
<comment type="similarity">
    <text evidence="8">Belongs to the glycosyltransferase 2 family. CrtQ subfamily.</text>
</comment>
<keyword evidence="4" id="KW-0808">Transferase</keyword>
<dbReference type="RefSeq" id="WP_323356577.1">
    <property type="nucleotide sequence ID" value="NZ_JAYGHY010000020.1"/>
</dbReference>
<evidence type="ECO:0000256" key="7">
    <source>
        <dbReference type="ARBA" id="ARBA00037904"/>
    </source>
</evidence>
<reference evidence="11 12" key="1">
    <citation type="submission" date="2023-12" db="EMBL/GenBank/DDBJ databases">
        <title>Baltic Sea Cyanobacteria.</title>
        <authorList>
            <person name="Delbaje E."/>
            <person name="Fewer D.P."/>
            <person name="Shishido T.K."/>
        </authorList>
    </citation>
    <scope>NUCLEOTIDE SEQUENCE [LARGE SCALE GENOMIC DNA]</scope>
    <source>
        <strain evidence="11 12">UHCC 0281</strain>
    </source>
</reference>
<keyword evidence="5" id="KW-0472">Membrane</keyword>
<dbReference type="InterPro" id="IPR026461">
    <property type="entry name" value="Trfase_2_rSAM/seldom_assoc"/>
</dbReference>
<feature type="domain" description="Glycosyltransferase 2-like" evidence="10">
    <location>
        <begin position="7"/>
        <end position="167"/>
    </location>
</feature>
<dbReference type="SUPFAM" id="SSF53448">
    <property type="entry name" value="Nucleotide-diphospho-sugar transferases"/>
    <property type="match status" value="1"/>
</dbReference>
<dbReference type="Gene3D" id="3.90.550.10">
    <property type="entry name" value="Spore Coat Polysaccharide Biosynthesis Protein SpsA, Chain A"/>
    <property type="match status" value="1"/>
</dbReference>
<comment type="subcellular location">
    <subcellularLocation>
        <location evidence="1">Cell membrane</location>
    </subcellularLocation>
</comment>
<dbReference type="PANTHER" id="PTHR43646:SF2">
    <property type="entry name" value="GLYCOSYLTRANSFERASE 2-LIKE DOMAIN-CONTAINING PROTEIN"/>
    <property type="match status" value="1"/>
</dbReference>
<keyword evidence="3" id="KW-0328">Glycosyltransferase</keyword>
<evidence type="ECO:0000313" key="12">
    <source>
        <dbReference type="Proteomes" id="UP001302329"/>
    </source>
</evidence>
<dbReference type="CDD" id="cd02522">
    <property type="entry name" value="GT_2_like_a"/>
    <property type="match status" value="1"/>
</dbReference>
<evidence type="ECO:0000256" key="6">
    <source>
        <dbReference type="ARBA" id="ARBA00037281"/>
    </source>
</evidence>
<evidence type="ECO:0000256" key="8">
    <source>
        <dbReference type="ARBA" id="ARBA00038120"/>
    </source>
</evidence>
<evidence type="ECO:0000259" key="10">
    <source>
        <dbReference type="Pfam" id="PF00535"/>
    </source>
</evidence>
<evidence type="ECO:0000256" key="4">
    <source>
        <dbReference type="ARBA" id="ARBA00022679"/>
    </source>
</evidence>
<dbReference type="InterPro" id="IPR001173">
    <property type="entry name" value="Glyco_trans_2-like"/>
</dbReference>
<dbReference type="Proteomes" id="UP001302329">
    <property type="component" value="Unassembled WGS sequence"/>
</dbReference>
<dbReference type="NCBIfam" id="TIGR04283">
    <property type="entry name" value="glyco_like_mftF"/>
    <property type="match status" value="1"/>
</dbReference>
<dbReference type="InterPro" id="IPR029044">
    <property type="entry name" value="Nucleotide-diphossugar_trans"/>
</dbReference>
<gene>
    <name evidence="11" type="ORF">VB739_08105</name>
</gene>
<dbReference type="Pfam" id="PF00535">
    <property type="entry name" value="Glycos_transf_2"/>
    <property type="match status" value="1"/>
</dbReference>
<keyword evidence="12" id="KW-1185">Reference proteome</keyword>
<name>A0ABU5SVM3_9CYAN</name>
<evidence type="ECO:0000256" key="2">
    <source>
        <dbReference type="ARBA" id="ARBA00022475"/>
    </source>
</evidence>
<evidence type="ECO:0000313" key="11">
    <source>
        <dbReference type="EMBL" id="MEA5442511.1"/>
    </source>
</evidence>
<comment type="pathway">
    <text evidence="7">Carotenoid biosynthesis; staphyloxanthin biosynthesis; staphyloxanthin from farnesyl diphosphate: step 4/5.</text>
</comment>
<keyword evidence="2" id="KW-1003">Cell membrane</keyword>
<evidence type="ECO:0000256" key="9">
    <source>
        <dbReference type="ARBA" id="ARBA00040345"/>
    </source>
</evidence>
<protein>
    <recommendedName>
        <fullName evidence="9">4,4'-diaponeurosporenoate glycosyltransferase</fullName>
    </recommendedName>
</protein>
<comment type="function">
    <text evidence="6">Catalyzes the glycosylation of 4,4'-diaponeurosporenoate, i.e. the esterification of glucose at the C1'' position with the carboxyl group of 4,4'-diaponeurosporenic acid, to form glycosyl-4,4'-diaponeurosporenoate. This is a step in the biosynthesis of staphyloxanthin, an orange pigment present in most staphylococci strains.</text>
</comment>